<dbReference type="EMBL" id="JAEPRA010000020">
    <property type="protein sequence ID" value="KAG2173024.1"/>
    <property type="molecule type" value="Genomic_DNA"/>
</dbReference>
<dbReference type="OrthoDB" id="112749at2759"/>
<sequence>MEKSPKSIQRDSFITCDIMKSILTKLAAEDNSMSSIYNDLLLEESEENELFISDDYFHLEGMLLCSLQQDERPICLGALSRPYFRALVENMNICYGLKGKIPDEMQTSPFETLSIINSHRIYELEERLKKMFSKIDRLPENENEVFLQFFRDFVIPNDIRTLLSLRTTEGSNTLKVMPPSLQQCMVSFTQLHQLAVSSVRRGVKPSVLTVGGKAFSKHVHRDLTAEFWGVCKGTEKMKNEAANTVLSKILQRSVWRNLHELPHGILAYEVRNREGYGARWTAKLKDRDDRPISWMFRGFLEPPMKDGHSVGWIH</sequence>
<proteinExistence type="predicted"/>
<gene>
    <name evidence="1" type="ORF">INT44_006997</name>
</gene>
<evidence type="ECO:0000313" key="2">
    <source>
        <dbReference type="Proteomes" id="UP000612746"/>
    </source>
</evidence>
<name>A0A8H7PFJ3_9FUNG</name>
<dbReference type="AlphaFoldDB" id="A0A8H7PFJ3"/>
<protein>
    <submittedName>
        <fullName evidence="1">Uncharacterized protein</fullName>
    </submittedName>
</protein>
<keyword evidence="2" id="KW-1185">Reference proteome</keyword>
<comment type="caution">
    <text evidence="1">The sequence shown here is derived from an EMBL/GenBank/DDBJ whole genome shotgun (WGS) entry which is preliminary data.</text>
</comment>
<accession>A0A8H7PFJ3</accession>
<organism evidence="1 2">
    <name type="scientific">Umbelopsis vinacea</name>
    <dbReference type="NCBI Taxonomy" id="44442"/>
    <lineage>
        <taxon>Eukaryota</taxon>
        <taxon>Fungi</taxon>
        <taxon>Fungi incertae sedis</taxon>
        <taxon>Mucoromycota</taxon>
        <taxon>Mucoromycotina</taxon>
        <taxon>Umbelopsidomycetes</taxon>
        <taxon>Umbelopsidales</taxon>
        <taxon>Umbelopsidaceae</taxon>
        <taxon>Umbelopsis</taxon>
    </lineage>
</organism>
<dbReference type="PANTHER" id="PTHR34204">
    <property type="entry name" value="RNA-BINDING ASCH DOMAIN PROTEIN"/>
    <property type="match status" value="1"/>
</dbReference>
<dbReference type="PANTHER" id="PTHR34204:SF2">
    <property type="entry name" value="RNA-BINDING ASCH DOMAIN PROTEIN"/>
    <property type="match status" value="1"/>
</dbReference>
<evidence type="ECO:0000313" key="1">
    <source>
        <dbReference type="EMBL" id="KAG2173024.1"/>
    </source>
</evidence>
<reference evidence="1" key="1">
    <citation type="submission" date="2020-12" db="EMBL/GenBank/DDBJ databases">
        <title>Metabolic potential, ecology and presence of endohyphal bacteria is reflected in genomic diversity of Mucoromycotina.</title>
        <authorList>
            <person name="Muszewska A."/>
            <person name="Okrasinska A."/>
            <person name="Steczkiewicz K."/>
            <person name="Drgas O."/>
            <person name="Orlowska M."/>
            <person name="Perlinska-Lenart U."/>
            <person name="Aleksandrzak-Piekarczyk T."/>
            <person name="Szatraj K."/>
            <person name="Zielenkiewicz U."/>
            <person name="Pilsyk S."/>
            <person name="Malc E."/>
            <person name="Mieczkowski P."/>
            <person name="Kruszewska J.S."/>
            <person name="Biernat P."/>
            <person name="Pawlowska J."/>
        </authorList>
    </citation>
    <scope>NUCLEOTIDE SEQUENCE</scope>
    <source>
        <strain evidence="1">WA0000051536</strain>
    </source>
</reference>
<dbReference type="Proteomes" id="UP000612746">
    <property type="component" value="Unassembled WGS sequence"/>
</dbReference>